<protein>
    <submittedName>
        <fullName evidence="2">Uncharacterized protein</fullName>
    </submittedName>
</protein>
<dbReference type="Proteomes" id="UP000479710">
    <property type="component" value="Unassembled WGS sequence"/>
</dbReference>
<keyword evidence="1" id="KW-1133">Transmembrane helix</keyword>
<organism evidence="2 3">
    <name type="scientific">Oryza meyeriana var. granulata</name>
    <dbReference type="NCBI Taxonomy" id="110450"/>
    <lineage>
        <taxon>Eukaryota</taxon>
        <taxon>Viridiplantae</taxon>
        <taxon>Streptophyta</taxon>
        <taxon>Embryophyta</taxon>
        <taxon>Tracheophyta</taxon>
        <taxon>Spermatophyta</taxon>
        <taxon>Magnoliopsida</taxon>
        <taxon>Liliopsida</taxon>
        <taxon>Poales</taxon>
        <taxon>Poaceae</taxon>
        <taxon>BOP clade</taxon>
        <taxon>Oryzoideae</taxon>
        <taxon>Oryzeae</taxon>
        <taxon>Oryzinae</taxon>
        <taxon>Oryza</taxon>
        <taxon>Oryza meyeriana</taxon>
    </lineage>
</organism>
<evidence type="ECO:0000313" key="2">
    <source>
        <dbReference type="EMBL" id="KAF0888846.1"/>
    </source>
</evidence>
<evidence type="ECO:0000256" key="1">
    <source>
        <dbReference type="SAM" id="Phobius"/>
    </source>
</evidence>
<sequence length="95" mass="10380">MPATSPLASPYHCAALPITVVLIHHWLVPTSPLRPYPFDGRCQLEPTEEEAMPRSHAEVNGAVTRSFPSYSSGWVLSFLMACCRSVLIAIVTLDA</sequence>
<comment type="caution">
    <text evidence="2">The sequence shown here is derived from an EMBL/GenBank/DDBJ whole genome shotgun (WGS) entry which is preliminary data.</text>
</comment>
<feature type="transmembrane region" description="Helical" evidence="1">
    <location>
        <begin position="7"/>
        <end position="27"/>
    </location>
</feature>
<feature type="transmembrane region" description="Helical" evidence="1">
    <location>
        <begin position="74"/>
        <end position="93"/>
    </location>
</feature>
<proteinExistence type="predicted"/>
<dbReference type="AlphaFoldDB" id="A0A6G1BLQ7"/>
<keyword evidence="3" id="KW-1185">Reference proteome</keyword>
<keyword evidence="1" id="KW-0472">Membrane</keyword>
<keyword evidence="1" id="KW-0812">Transmembrane</keyword>
<dbReference type="EMBL" id="SPHZ02000012">
    <property type="protein sequence ID" value="KAF0888846.1"/>
    <property type="molecule type" value="Genomic_DNA"/>
</dbReference>
<evidence type="ECO:0000313" key="3">
    <source>
        <dbReference type="Proteomes" id="UP000479710"/>
    </source>
</evidence>
<gene>
    <name evidence="2" type="ORF">E2562_019357</name>
</gene>
<name>A0A6G1BLQ7_9ORYZ</name>
<reference evidence="2 3" key="1">
    <citation type="submission" date="2019-11" db="EMBL/GenBank/DDBJ databases">
        <title>Whole genome sequence of Oryza granulata.</title>
        <authorList>
            <person name="Li W."/>
        </authorList>
    </citation>
    <scope>NUCLEOTIDE SEQUENCE [LARGE SCALE GENOMIC DNA]</scope>
    <source>
        <strain evidence="3">cv. Menghai</strain>
        <tissue evidence="2">Leaf</tissue>
    </source>
</reference>
<accession>A0A6G1BLQ7</accession>